<keyword evidence="1" id="KW-0812">Transmembrane</keyword>
<dbReference type="EMBL" id="LXHQ01000046">
    <property type="protein sequence ID" value="OAV23055.1"/>
    <property type="molecule type" value="Genomic_DNA"/>
</dbReference>
<protein>
    <submittedName>
        <fullName evidence="2">Uncharacterized protein</fullName>
    </submittedName>
</protein>
<proteinExistence type="predicted"/>
<keyword evidence="1" id="KW-1133">Transmembrane helix</keyword>
<dbReference type="AlphaFoldDB" id="A0AB36DMJ8"/>
<evidence type="ECO:0000256" key="1">
    <source>
        <dbReference type="SAM" id="Phobius"/>
    </source>
</evidence>
<reference evidence="2 3" key="1">
    <citation type="journal article" date="2016" name="Genome Biol. Evol.">
        <title>Comparative Genomic Analyses of the Moraxella catarrhalis Serosensitive and Seroresistant Lineages Demonstrate Their Independent Evolution.</title>
        <authorList>
            <person name="Earl J.P."/>
            <person name="de Vries S.P."/>
            <person name="Ahmed A."/>
            <person name="Powell E."/>
            <person name="Schultz M.P."/>
            <person name="Hermans P.W."/>
            <person name="Hill D.J."/>
            <person name="Zhou Z."/>
            <person name="Constantinidou C.I."/>
            <person name="Hu F.Z."/>
            <person name="Bootsma H.J."/>
            <person name="Ehrlich G.D."/>
        </authorList>
    </citation>
    <scope>NUCLEOTIDE SEQUENCE [LARGE SCALE GENOMIC DNA]</scope>
    <source>
        <strain evidence="2 3">F23</strain>
    </source>
</reference>
<dbReference type="Proteomes" id="UP000078295">
    <property type="component" value="Unassembled WGS sequence"/>
</dbReference>
<accession>A0AB36DMJ8</accession>
<name>A0AB36DMJ8_MORCA</name>
<gene>
    <name evidence="2" type="ORF">AO370_1713</name>
</gene>
<sequence length="49" mass="5746">MPTARICLIPTKKMPNDWASFFDIRIYAYLTLNTPLFILSFIELINLLL</sequence>
<organism evidence="2 3">
    <name type="scientific">Moraxella catarrhalis</name>
    <name type="common">Branhamella catarrhalis</name>
    <dbReference type="NCBI Taxonomy" id="480"/>
    <lineage>
        <taxon>Bacteria</taxon>
        <taxon>Pseudomonadati</taxon>
        <taxon>Pseudomonadota</taxon>
        <taxon>Gammaproteobacteria</taxon>
        <taxon>Moraxellales</taxon>
        <taxon>Moraxellaceae</taxon>
        <taxon>Moraxella</taxon>
    </lineage>
</organism>
<evidence type="ECO:0000313" key="2">
    <source>
        <dbReference type="EMBL" id="OAV23055.1"/>
    </source>
</evidence>
<comment type="caution">
    <text evidence="2">The sequence shown here is derived from an EMBL/GenBank/DDBJ whole genome shotgun (WGS) entry which is preliminary data.</text>
</comment>
<keyword evidence="1" id="KW-0472">Membrane</keyword>
<feature type="transmembrane region" description="Helical" evidence="1">
    <location>
        <begin position="26"/>
        <end position="48"/>
    </location>
</feature>
<evidence type="ECO:0000313" key="3">
    <source>
        <dbReference type="Proteomes" id="UP000078295"/>
    </source>
</evidence>